<feature type="domain" description="Heterokaryon incompatibility" evidence="1">
    <location>
        <begin position="22"/>
        <end position="107"/>
    </location>
</feature>
<dbReference type="OrthoDB" id="20872at2759"/>
<evidence type="ECO:0000313" key="4">
    <source>
        <dbReference type="RefSeq" id="XP_033538719.1"/>
    </source>
</evidence>
<dbReference type="AlphaFoldDB" id="A0A6G1GG96"/>
<dbReference type="Proteomes" id="UP000504638">
    <property type="component" value="Unplaced"/>
</dbReference>
<reference evidence="4" key="3">
    <citation type="submission" date="2025-04" db="UniProtKB">
        <authorList>
            <consortium name="RefSeq"/>
        </authorList>
    </citation>
    <scope>IDENTIFICATION</scope>
    <source>
        <strain evidence="4">CBS 781.70</strain>
    </source>
</reference>
<sequence>MRLINARTLHLEDFFGPEFPPYAILSHTWCDEEVSLQDWQDPEKRTASTKGAEKIRNACKQTLTWDLEYIWVDTNCIDKSSSAELSEAINSMYMWYRDSHVCFTFLEDFEWAPEDGQDPLVSLSSSRWFTRGWTLQELIAPGNLVFFDKRWAEFGTKLSMGSLISQITGIRGQYLQEDPDFFWCSVAERMSWLASRSTTRPEDMAYCMLGLFNINMPLLYGEGSKAFLRLQEEIIKVSNDHTMFCWSWTPAVPIFWRSFLAPSPAVFKNCGQFVATNLVTTHHAPTSTFHITSVGLRITLPL</sequence>
<proteinExistence type="predicted"/>
<evidence type="ECO:0000313" key="2">
    <source>
        <dbReference type="EMBL" id="KAF1817088.1"/>
    </source>
</evidence>
<dbReference type="GeneID" id="54416395"/>
<feature type="non-terminal residue" evidence="2">
    <location>
        <position position="302"/>
    </location>
</feature>
<reference evidence="4" key="2">
    <citation type="submission" date="2020-04" db="EMBL/GenBank/DDBJ databases">
        <authorList>
            <consortium name="NCBI Genome Project"/>
        </authorList>
    </citation>
    <scope>NUCLEOTIDE SEQUENCE</scope>
    <source>
        <strain evidence="4">CBS 781.70</strain>
    </source>
</reference>
<evidence type="ECO:0000313" key="3">
    <source>
        <dbReference type="Proteomes" id="UP000504638"/>
    </source>
</evidence>
<evidence type="ECO:0000259" key="1">
    <source>
        <dbReference type="Pfam" id="PF06985"/>
    </source>
</evidence>
<dbReference type="InterPro" id="IPR010730">
    <property type="entry name" value="HET"/>
</dbReference>
<gene>
    <name evidence="2 4" type="ORF">P152DRAFT_385911</name>
</gene>
<name>A0A6G1GG96_9PEZI</name>
<dbReference type="Pfam" id="PF06985">
    <property type="entry name" value="HET"/>
    <property type="match status" value="1"/>
</dbReference>
<organism evidence="2">
    <name type="scientific">Eremomyces bilateralis CBS 781.70</name>
    <dbReference type="NCBI Taxonomy" id="1392243"/>
    <lineage>
        <taxon>Eukaryota</taxon>
        <taxon>Fungi</taxon>
        <taxon>Dikarya</taxon>
        <taxon>Ascomycota</taxon>
        <taxon>Pezizomycotina</taxon>
        <taxon>Dothideomycetes</taxon>
        <taxon>Dothideomycetes incertae sedis</taxon>
        <taxon>Eremomycetales</taxon>
        <taxon>Eremomycetaceae</taxon>
        <taxon>Eremomyces</taxon>
    </lineage>
</organism>
<protein>
    <submittedName>
        <fullName evidence="2 4">HET-domain-containing protein</fullName>
    </submittedName>
</protein>
<dbReference type="PANTHER" id="PTHR10622:SF10">
    <property type="entry name" value="HET DOMAIN-CONTAINING PROTEIN"/>
    <property type="match status" value="1"/>
</dbReference>
<reference evidence="2 4" key="1">
    <citation type="submission" date="2020-01" db="EMBL/GenBank/DDBJ databases">
        <authorList>
            <consortium name="DOE Joint Genome Institute"/>
            <person name="Haridas S."/>
            <person name="Albert R."/>
            <person name="Binder M."/>
            <person name="Bloem J."/>
            <person name="Labutti K."/>
            <person name="Salamov A."/>
            <person name="Andreopoulos B."/>
            <person name="Baker S.E."/>
            <person name="Barry K."/>
            <person name="Bills G."/>
            <person name="Bluhm B.H."/>
            <person name="Cannon C."/>
            <person name="Castanera R."/>
            <person name="Culley D.E."/>
            <person name="Daum C."/>
            <person name="Ezra D."/>
            <person name="Gonzalez J.B."/>
            <person name="Henrissat B."/>
            <person name="Kuo A."/>
            <person name="Liang C."/>
            <person name="Lipzen A."/>
            <person name="Lutzoni F."/>
            <person name="Magnuson J."/>
            <person name="Mondo S."/>
            <person name="Nolan M."/>
            <person name="Ohm R."/>
            <person name="Pangilinan J."/>
            <person name="Park H.-J."/>
            <person name="Ramirez L."/>
            <person name="Alfaro M."/>
            <person name="Sun H."/>
            <person name="Tritt A."/>
            <person name="Yoshinaga Y."/>
            <person name="Zwiers L.-H."/>
            <person name="Turgeon B.G."/>
            <person name="Goodwin S.B."/>
            <person name="Spatafora J.W."/>
            <person name="Crous P.W."/>
            <person name="Grigoriev I.V."/>
        </authorList>
    </citation>
    <scope>NUCLEOTIDE SEQUENCE</scope>
    <source>
        <strain evidence="2 4">CBS 781.70</strain>
    </source>
</reference>
<accession>A0A6G1GG96</accession>
<dbReference type="PANTHER" id="PTHR10622">
    <property type="entry name" value="HET DOMAIN-CONTAINING PROTEIN"/>
    <property type="match status" value="1"/>
</dbReference>
<dbReference type="EMBL" id="ML975149">
    <property type="protein sequence ID" value="KAF1817088.1"/>
    <property type="molecule type" value="Genomic_DNA"/>
</dbReference>
<keyword evidence="3" id="KW-1185">Reference proteome</keyword>
<dbReference type="RefSeq" id="XP_033538719.1">
    <property type="nucleotide sequence ID" value="XM_033675825.1"/>
</dbReference>